<dbReference type="KEGG" id="bany:112053902"/>
<proteinExistence type="predicted"/>
<accession>A0A6J1NVR8</accession>
<gene>
    <name evidence="2" type="primary">LOC112053902</name>
</gene>
<evidence type="ECO:0000313" key="1">
    <source>
        <dbReference type="Proteomes" id="UP001652582"/>
    </source>
</evidence>
<name>A0A6J1NVR8_BICAN</name>
<reference evidence="2" key="1">
    <citation type="submission" date="2025-08" db="UniProtKB">
        <authorList>
            <consortium name="RefSeq"/>
        </authorList>
    </citation>
    <scope>IDENTIFICATION</scope>
</reference>
<evidence type="ECO:0000313" key="2">
    <source>
        <dbReference type="RefSeq" id="XP_023949277.2"/>
    </source>
</evidence>
<dbReference type="Gene3D" id="1.25.40.10">
    <property type="entry name" value="Tetratricopeptide repeat domain"/>
    <property type="match status" value="1"/>
</dbReference>
<sequence length="914" mass="100818">MPPKAKKSSTTSVKIIENNYLPSPVSLSLILKGDGLGPGDWIFLTVFNGNVIFETKWNKNLNLQCDSLPVDLKQPHYQSLIADKPLVFIIRSVGGKGTKDADPLLNADNCAGATFDLFPLVLGEREIYLEVHLINIVTGMPTGCAVEVSAKTDENIQNDKIPLIITMISGHCFPITRGGTAYISAIGLNDIHDPQAAKFGMSLSTSNAAKIVWASACNGGLAANTAFDVPCEDKFLADDLELMVTDTCTSVYWNSMTRVLVDSTSLRERLPLPFLVEIAGVPKVGKIDVRGRYMALVDAGVLLEPGQFGVTTCARLLFYNESNLPEGTGALLELPPASAKTVSARDATFVTDESGHAAYIVMRFDLFDPLNVKLKISSLFEVLGFPTPEGFVAPINELYVDTAPDDTPIDIRRIRKEGGAVAVHKELSTLSCRGKVQMNQSTKRTAANRLLTRMRHLVRQFPPGECSNIEWQDTVTAQHAASRRAVTASFAPQPPPLRTSSRIAAVRSRMAGDSRIADEHLKNNLIAAANHPRVLFSKALRYLEVKNNSEARSYLLQALSAQTRNRYLLWAFGGSEFDKEESYEIAVAAFRIAVKGDTSDGTTGAVGWAALHALHHYNQNIYAAFVTARKMRKAYELPREWVKFLQRWVEISGEEEIFWLPATINFKYPLLVAAAFFLCLRCYKCSERLLQCVEEGCATRGARYCSKNEVTVDIFYIRASSLVLQGELDKALQLTEQGIRQYGPCAMMSQLRAVCLTYLRDWDSVCDSAFLVTERAGAENCPWLLLRAALGVMKSDLDAAMQRAARAHKVAPSPYSALLISRIYARKGEQKLAERWAAAAVKTESLLADGWAFLAILAMMDRNVDRARAMLRTAKQAGPLSADIEEELRKMMKIVPIETLPGALVKDLCLCDYY</sequence>
<dbReference type="InterPro" id="IPR011990">
    <property type="entry name" value="TPR-like_helical_dom_sf"/>
</dbReference>
<dbReference type="SUPFAM" id="SSF48452">
    <property type="entry name" value="TPR-like"/>
    <property type="match status" value="1"/>
</dbReference>
<dbReference type="RefSeq" id="XP_023949277.2">
    <property type="nucleotide sequence ID" value="XM_024093509.2"/>
</dbReference>
<dbReference type="AlphaFoldDB" id="A0A6J1NVR8"/>
<organism evidence="1 2">
    <name type="scientific">Bicyclus anynana</name>
    <name type="common">Squinting bush brown butterfly</name>
    <dbReference type="NCBI Taxonomy" id="110368"/>
    <lineage>
        <taxon>Eukaryota</taxon>
        <taxon>Metazoa</taxon>
        <taxon>Ecdysozoa</taxon>
        <taxon>Arthropoda</taxon>
        <taxon>Hexapoda</taxon>
        <taxon>Insecta</taxon>
        <taxon>Pterygota</taxon>
        <taxon>Neoptera</taxon>
        <taxon>Endopterygota</taxon>
        <taxon>Lepidoptera</taxon>
        <taxon>Glossata</taxon>
        <taxon>Ditrysia</taxon>
        <taxon>Papilionoidea</taxon>
        <taxon>Nymphalidae</taxon>
        <taxon>Satyrinae</taxon>
        <taxon>Satyrini</taxon>
        <taxon>Mycalesina</taxon>
        <taxon>Bicyclus</taxon>
    </lineage>
</organism>
<keyword evidence="1" id="KW-1185">Reference proteome</keyword>
<dbReference type="GeneID" id="112053902"/>
<dbReference type="Proteomes" id="UP001652582">
    <property type="component" value="Chromosome 5"/>
</dbReference>
<dbReference type="OrthoDB" id="7391364at2759"/>
<protein>
    <submittedName>
        <fullName evidence="2">Uncharacterized protein LOC112053902</fullName>
    </submittedName>
</protein>